<feature type="chain" id="PRO_5042198155" evidence="1">
    <location>
        <begin position="25"/>
        <end position="165"/>
    </location>
</feature>
<reference evidence="2" key="1">
    <citation type="journal article" date="2020" name="Fungal Divers.">
        <title>Resolving the Mortierellaceae phylogeny through synthesis of multi-gene phylogenetics and phylogenomics.</title>
        <authorList>
            <person name="Vandepol N."/>
            <person name="Liber J."/>
            <person name="Desiro A."/>
            <person name="Na H."/>
            <person name="Kennedy M."/>
            <person name="Barry K."/>
            <person name="Grigoriev I.V."/>
            <person name="Miller A.N."/>
            <person name="O'Donnell K."/>
            <person name="Stajich J.E."/>
            <person name="Bonito G."/>
        </authorList>
    </citation>
    <scope>NUCLEOTIDE SEQUENCE</scope>
    <source>
        <strain evidence="2">NRRL 28262</strain>
    </source>
</reference>
<name>A0AAD4D3F0_9FUNG</name>
<keyword evidence="1" id="KW-0732">Signal</keyword>
<accession>A0AAD4D3F0</accession>
<organism evidence="2 3">
    <name type="scientific">Linnemannia exigua</name>
    <dbReference type="NCBI Taxonomy" id="604196"/>
    <lineage>
        <taxon>Eukaryota</taxon>
        <taxon>Fungi</taxon>
        <taxon>Fungi incertae sedis</taxon>
        <taxon>Mucoromycota</taxon>
        <taxon>Mortierellomycotina</taxon>
        <taxon>Mortierellomycetes</taxon>
        <taxon>Mortierellales</taxon>
        <taxon>Mortierellaceae</taxon>
        <taxon>Linnemannia</taxon>
    </lineage>
</organism>
<proteinExistence type="predicted"/>
<evidence type="ECO:0000256" key="1">
    <source>
        <dbReference type="SAM" id="SignalP"/>
    </source>
</evidence>
<feature type="signal peptide" evidence="1">
    <location>
        <begin position="1"/>
        <end position="24"/>
    </location>
</feature>
<keyword evidence="3" id="KW-1185">Reference proteome</keyword>
<dbReference type="AlphaFoldDB" id="A0AAD4D3F0"/>
<evidence type="ECO:0000313" key="3">
    <source>
        <dbReference type="Proteomes" id="UP001194580"/>
    </source>
</evidence>
<gene>
    <name evidence="2" type="ORF">BGZ95_004085</name>
</gene>
<dbReference type="EMBL" id="JAAAIL010001988">
    <property type="protein sequence ID" value="KAG0262108.1"/>
    <property type="molecule type" value="Genomic_DNA"/>
</dbReference>
<comment type="caution">
    <text evidence="2">The sequence shown here is derived from an EMBL/GenBank/DDBJ whole genome shotgun (WGS) entry which is preliminary data.</text>
</comment>
<evidence type="ECO:0000313" key="2">
    <source>
        <dbReference type="EMBL" id="KAG0262108.1"/>
    </source>
</evidence>
<dbReference type="Proteomes" id="UP001194580">
    <property type="component" value="Unassembled WGS sequence"/>
</dbReference>
<protein>
    <submittedName>
        <fullName evidence="2">Uncharacterized protein</fullName>
    </submittedName>
</protein>
<sequence>MRLPILSTASVLLLLALFTFQAQSQGQAPYPTTPVRGNISDSACQECRAGLIIKINPECPEALKVDTNDSDYPVEDFKKLPLMTRTCRCAMASPGFLAPCAGSDICGPTSRMVQSNLDGTAQICALLKATEEAASKNVGSRTVVGAHLSAGLAVAVVAAVATIAF</sequence>